<reference evidence="1 2" key="1">
    <citation type="submission" date="2011-06" db="EMBL/GenBank/DDBJ databases">
        <authorList>
            <person name="Muzny D."/>
            <person name="Qin X."/>
            <person name="Deng J."/>
            <person name="Jiang H."/>
            <person name="Liu Y."/>
            <person name="Qu J."/>
            <person name="Song X.-Z."/>
            <person name="Zhang L."/>
            <person name="Thornton R."/>
            <person name="Coyle M."/>
            <person name="Francisco L."/>
            <person name="Jackson L."/>
            <person name="Javaid M."/>
            <person name="Korchina V."/>
            <person name="Kovar C."/>
            <person name="Mata R."/>
            <person name="Mathew T."/>
            <person name="Ngo R."/>
            <person name="Nguyen L."/>
            <person name="Nguyen N."/>
            <person name="Okwuonu G."/>
            <person name="Ongeri F."/>
            <person name="Pham C."/>
            <person name="Simmons D."/>
            <person name="Wilczek-Boney K."/>
            <person name="Hale W."/>
            <person name="Jakkamsetti A."/>
            <person name="Pham P."/>
            <person name="Ruth R."/>
            <person name="San Lucas F."/>
            <person name="Warren J."/>
            <person name="Zhang J."/>
            <person name="Zhao Z."/>
            <person name="Zhou C."/>
            <person name="Zhu D."/>
            <person name="Lee S."/>
            <person name="Bess C."/>
            <person name="Blankenburg K."/>
            <person name="Forbes L."/>
            <person name="Fu Q."/>
            <person name="Gubbala S."/>
            <person name="Hirani K."/>
            <person name="Jayaseelan J.C."/>
            <person name="Lara F."/>
            <person name="Munidasa M."/>
            <person name="Palculict T."/>
            <person name="Patil S."/>
            <person name="Pu L.-L."/>
            <person name="Saada N."/>
            <person name="Tang L."/>
            <person name="Weissenberger G."/>
            <person name="Zhu Y."/>
            <person name="Hemphill L."/>
            <person name="Shang Y."/>
            <person name="Youmans B."/>
            <person name="Ayvaz T."/>
            <person name="Ross M."/>
            <person name="Santibanez J."/>
            <person name="Aqrawi P."/>
            <person name="Gross S."/>
            <person name="Joshi V."/>
            <person name="Fowler G."/>
            <person name="Nazareth L."/>
            <person name="Reid J."/>
            <person name="Worley K."/>
            <person name="Petrosino J."/>
            <person name="Highlander S."/>
            <person name="Gibbs R."/>
        </authorList>
    </citation>
    <scope>NUCLEOTIDE SEQUENCE [LARGE SCALE GENOMIC DNA]</scope>
    <source>
        <strain evidence="1 2">ATCC 29427</strain>
    </source>
</reference>
<gene>
    <name evidence="1" type="ORF">HMPREF9129_1357</name>
</gene>
<keyword evidence="1" id="KW-0378">Hydrolase</keyword>
<evidence type="ECO:0000313" key="1">
    <source>
        <dbReference type="EMBL" id="EGY79518.1"/>
    </source>
</evidence>
<protein>
    <submittedName>
        <fullName evidence="1">p-ATPase superfamily P-type ATPase copper transporter</fullName>
        <ecNumber evidence="1">3.6.3.4</ecNumber>
    </submittedName>
</protein>
<proteinExistence type="predicted"/>
<dbReference type="GO" id="GO:0016787">
    <property type="term" value="F:hydrolase activity"/>
    <property type="evidence" value="ECO:0007669"/>
    <property type="project" value="UniProtKB-KW"/>
</dbReference>
<sequence>LNLIFNIGKGYSFYNDNLKLKINQFSLLNVRNLKKYDTFKDLHLRKTREKMQIYYRCGIVVMNKKGGLICI</sequence>
<organism evidence="1 2">
    <name type="scientific">Peptoniphilus indolicus ATCC 29427</name>
    <dbReference type="NCBI Taxonomy" id="997350"/>
    <lineage>
        <taxon>Bacteria</taxon>
        <taxon>Bacillati</taxon>
        <taxon>Bacillota</taxon>
        <taxon>Tissierellia</taxon>
        <taxon>Tissierellales</taxon>
        <taxon>Peptoniphilaceae</taxon>
        <taxon>Peptoniphilus</taxon>
    </lineage>
</organism>
<dbReference type="HOGENOM" id="CLU_2728274_0_0_9"/>
<dbReference type="AlphaFoldDB" id="G4D4M7"/>
<feature type="non-terminal residue" evidence="1">
    <location>
        <position position="1"/>
    </location>
</feature>
<dbReference type="EC" id="3.6.3.4" evidence="1"/>
<keyword evidence="2" id="KW-1185">Reference proteome</keyword>
<dbReference type="EMBL" id="AGBB01000128">
    <property type="protein sequence ID" value="EGY79518.1"/>
    <property type="molecule type" value="Genomic_DNA"/>
</dbReference>
<dbReference type="Proteomes" id="UP000003422">
    <property type="component" value="Unassembled WGS sequence"/>
</dbReference>
<name>G4D4M7_9FIRM</name>
<evidence type="ECO:0000313" key="2">
    <source>
        <dbReference type="Proteomes" id="UP000003422"/>
    </source>
</evidence>
<accession>G4D4M7</accession>
<dbReference type="RefSeq" id="WP_004821928.1">
    <property type="nucleotide sequence ID" value="NZ_JH165063.1"/>
</dbReference>
<comment type="caution">
    <text evidence="1">The sequence shown here is derived from an EMBL/GenBank/DDBJ whole genome shotgun (WGS) entry which is preliminary data.</text>
</comment>